<comment type="subcellular location">
    <subcellularLocation>
        <location evidence="1">Cell membrane</location>
    </subcellularLocation>
</comment>
<dbReference type="GO" id="GO:0005886">
    <property type="term" value="C:plasma membrane"/>
    <property type="evidence" value="ECO:0007669"/>
    <property type="project" value="UniProtKB-SubCell"/>
</dbReference>
<feature type="transmembrane region" description="Helical" evidence="8">
    <location>
        <begin position="34"/>
        <end position="52"/>
    </location>
</feature>
<gene>
    <name evidence="10" type="ORF">RB602_03090</name>
</gene>
<dbReference type="EMBL" id="CP136594">
    <property type="protein sequence ID" value="WOE75712.1"/>
    <property type="molecule type" value="Genomic_DNA"/>
</dbReference>
<keyword evidence="5 8" id="KW-1133">Transmembrane helix</keyword>
<keyword evidence="3 8" id="KW-0812">Transmembrane</keyword>
<keyword evidence="2" id="KW-1003">Cell membrane</keyword>
<evidence type="ECO:0000256" key="6">
    <source>
        <dbReference type="ARBA" id="ARBA00023118"/>
    </source>
</evidence>
<evidence type="ECO:0000313" key="11">
    <source>
        <dbReference type="Proteomes" id="UP001302429"/>
    </source>
</evidence>
<dbReference type="KEGG" id="acoa:RB602_03090"/>
<dbReference type="InterPro" id="IPR043760">
    <property type="entry name" value="PycTM_dom"/>
</dbReference>
<dbReference type="AlphaFoldDB" id="A0AA97F9G2"/>
<dbReference type="Proteomes" id="UP001302429">
    <property type="component" value="Chromosome"/>
</dbReference>
<dbReference type="RefSeq" id="WP_317082846.1">
    <property type="nucleotide sequence ID" value="NZ_CP136594.1"/>
</dbReference>
<dbReference type="GO" id="GO:0051607">
    <property type="term" value="P:defense response to virus"/>
    <property type="evidence" value="ECO:0007669"/>
    <property type="project" value="UniProtKB-KW"/>
</dbReference>
<evidence type="ECO:0000313" key="10">
    <source>
        <dbReference type="EMBL" id="WOE75712.1"/>
    </source>
</evidence>
<dbReference type="GO" id="GO:0000166">
    <property type="term" value="F:nucleotide binding"/>
    <property type="evidence" value="ECO:0007669"/>
    <property type="project" value="UniProtKB-KW"/>
</dbReference>
<evidence type="ECO:0000256" key="1">
    <source>
        <dbReference type="ARBA" id="ARBA00004236"/>
    </source>
</evidence>
<dbReference type="Pfam" id="PF18967">
    <property type="entry name" value="PycTM"/>
    <property type="match status" value="1"/>
</dbReference>
<evidence type="ECO:0000256" key="3">
    <source>
        <dbReference type="ARBA" id="ARBA00022692"/>
    </source>
</evidence>
<accession>A0AA97F9G2</accession>
<evidence type="ECO:0000256" key="8">
    <source>
        <dbReference type="SAM" id="Phobius"/>
    </source>
</evidence>
<feature type="transmembrane region" description="Helical" evidence="8">
    <location>
        <begin position="152"/>
        <end position="172"/>
    </location>
</feature>
<proteinExistence type="predicted"/>
<keyword evidence="11" id="KW-1185">Reference proteome</keyword>
<name>A0AA97F9G2_9SPHN</name>
<evidence type="ECO:0000256" key="2">
    <source>
        <dbReference type="ARBA" id="ARBA00022475"/>
    </source>
</evidence>
<evidence type="ECO:0000256" key="5">
    <source>
        <dbReference type="ARBA" id="ARBA00022989"/>
    </source>
</evidence>
<keyword evidence="4" id="KW-0547">Nucleotide-binding</keyword>
<evidence type="ECO:0000256" key="4">
    <source>
        <dbReference type="ARBA" id="ARBA00022741"/>
    </source>
</evidence>
<organism evidence="10 11">
    <name type="scientific">Alterisphingorhabdus coralli</name>
    <dbReference type="NCBI Taxonomy" id="3071408"/>
    <lineage>
        <taxon>Bacteria</taxon>
        <taxon>Pseudomonadati</taxon>
        <taxon>Pseudomonadota</taxon>
        <taxon>Alphaproteobacteria</taxon>
        <taxon>Sphingomonadales</taxon>
        <taxon>Sphingomonadaceae</taxon>
        <taxon>Alterisphingorhabdus (ex Yan et al. 2024)</taxon>
    </lineage>
</organism>
<feature type="transmembrane region" description="Helical" evidence="8">
    <location>
        <begin position="58"/>
        <end position="81"/>
    </location>
</feature>
<reference evidence="10 11" key="1">
    <citation type="submission" date="2023-10" db="EMBL/GenBank/DDBJ databases">
        <title>Complete genome sequence of a Sphingomonadaceae bacterium.</title>
        <authorList>
            <person name="Yan C."/>
        </authorList>
    </citation>
    <scope>NUCLEOTIDE SEQUENCE [LARGE SCALE GENOMIC DNA]</scope>
    <source>
        <strain evidence="10 11">SCSIO 66989</strain>
    </source>
</reference>
<keyword evidence="7 8" id="KW-0472">Membrane</keyword>
<protein>
    <submittedName>
        <fullName evidence="10">DUF5706 domain-containing protein</fullName>
    </submittedName>
</protein>
<evidence type="ECO:0000256" key="7">
    <source>
        <dbReference type="ARBA" id="ARBA00023136"/>
    </source>
</evidence>
<feature type="domain" description="Pycsar effector protein" evidence="9">
    <location>
        <begin position="15"/>
        <end position="166"/>
    </location>
</feature>
<evidence type="ECO:0000259" key="9">
    <source>
        <dbReference type="Pfam" id="PF18967"/>
    </source>
</evidence>
<keyword evidence="6" id="KW-0051">Antiviral defense</keyword>
<sequence length="174" mass="19577">MSEDKQEASEQSIYLLRTTQQHHVQLSLMADHKANMLIGAAFVVFSISVSQVRSGTELSWPLLVLGVSAAISALLAAMAVIPTFEASPKDAHERPNLLFFGAFHRMAEADYIDALEKQMASDDDVYRAMLHDIYQMGQVLAKKKYRYLRWSYSIFMIGIVATLLLFAVDYLARL</sequence>